<proteinExistence type="predicted"/>
<gene>
    <name evidence="2" type="ORF">D6B99_02560</name>
</gene>
<protein>
    <recommendedName>
        <fullName evidence="4">DUF4199 domain-containing protein</fullName>
    </recommendedName>
</protein>
<accession>A0A386HMM5</accession>
<keyword evidence="1" id="KW-0472">Membrane</keyword>
<evidence type="ECO:0000313" key="3">
    <source>
        <dbReference type="Proteomes" id="UP000266118"/>
    </source>
</evidence>
<sequence>MKIERVYKILTTIIMPITYLLAFFTLPVIFMSLGNPSSLIGSFIFVCVLIYTFKSVLFFRRNILLETPAKANTKDWIRINGFISGIFIIEILVSTITVFARPTEVMQVINKMVDSFAQQSTTKVSGDDIYHMLKGLLIFFSVYALILLAHIIISFKFLKKYRDLLSL</sequence>
<evidence type="ECO:0008006" key="4">
    <source>
        <dbReference type="Google" id="ProtNLM"/>
    </source>
</evidence>
<dbReference type="EMBL" id="CP032489">
    <property type="protein sequence ID" value="AYD46594.1"/>
    <property type="molecule type" value="Genomic_DNA"/>
</dbReference>
<dbReference type="OrthoDB" id="675986at2"/>
<keyword evidence="3" id="KW-1185">Reference proteome</keyword>
<dbReference type="RefSeq" id="WP_119984780.1">
    <property type="nucleotide sequence ID" value="NZ_CP032489.1"/>
</dbReference>
<feature type="transmembrane region" description="Helical" evidence="1">
    <location>
        <begin position="136"/>
        <end position="158"/>
    </location>
</feature>
<feature type="transmembrane region" description="Helical" evidence="1">
    <location>
        <begin position="39"/>
        <end position="59"/>
    </location>
</feature>
<dbReference type="Proteomes" id="UP000266118">
    <property type="component" value="Chromosome"/>
</dbReference>
<reference evidence="2 3" key="1">
    <citation type="submission" date="2018-09" db="EMBL/GenBank/DDBJ databases">
        <title>Arachidicoccus sp. nov., a bacterium isolated from soil.</title>
        <authorList>
            <person name="Weon H.-Y."/>
            <person name="Kwon S.-W."/>
            <person name="Lee S.A."/>
        </authorList>
    </citation>
    <scope>NUCLEOTIDE SEQUENCE [LARGE SCALE GENOMIC DNA]</scope>
    <source>
        <strain evidence="2 3">KIS59-12</strain>
    </source>
</reference>
<evidence type="ECO:0000256" key="1">
    <source>
        <dbReference type="SAM" id="Phobius"/>
    </source>
</evidence>
<keyword evidence="1" id="KW-1133">Transmembrane helix</keyword>
<name>A0A386HMM5_9BACT</name>
<organism evidence="2 3">
    <name type="scientific">Arachidicoccus soli</name>
    <dbReference type="NCBI Taxonomy" id="2341117"/>
    <lineage>
        <taxon>Bacteria</taxon>
        <taxon>Pseudomonadati</taxon>
        <taxon>Bacteroidota</taxon>
        <taxon>Chitinophagia</taxon>
        <taxon>Chitinophagales</taxon>
        <taxon>Chitinophagaceae</taxon>
        <taxon>Arachidicoccus</taxon>
    </lineage>
</organism>
<feature type="transmembrane region" description="Helical" evidence="1">
    <location>
        <begin position="79"/>
        <end position="100"/>
    </location>
</feature>
<feature type="transmembrane region" description="Helical" evidence="1">
    <location>
        <begin position="12"/>
        <end position="33"/>
    </location>
</feature>
<dbReference type="AlphaFoldDB" id="A0A386HMM5"/>
<dbReference type="KEGG" id="ark:D6B99_02560"/>
<keyword evidence="1" id="KW-0812">Transmembrane</keyword>
<evidence type="ECO:0000313" key="2">
    <source>
        <dbReference type="EMBL" id="AYD46594.1"/>
    </source>
</evidence>